<feature type="coiled-coil region" evidence="1">
    <location>
        <begin position="29"/>
        <end position="84"/>
    </location>
</feature>
<reference evidence="3" key="1">
    <citation type="submission" date="2016-11" db="EMBL/GenBank/DDBJ databases">
        <authorList>
            <person name="Shukria A."/>
            <person name="Stevens D.C."/>
        </authorList>
    </citation>
    <scope>NUCLEOTIDE SEQUENCE [LARGE SCALE GENOMIC DNA]</scope>
    <source>
        <strain evidence="3">Cbfe23</strain>
    </source>
</reference>
<evidence type="ECO:0000313" key="3">
    <source>
        <dbReference type="Proteomes" id="UP000182229"/>
    </source>
</evidence>
<evidence type="ECO:0000256" key="1">
    <source>
        <dbReference type="SAM" id="Coils"/>
    </source>
</evidence>
<proteinExistence type="predicted"/>
<reference evidence="2 3" key="2">
    <citation type="submission" date="2016-12" db="EMBL/GenBank/DDBJ databases">
        <title>Draft Genome Sequence of Cystobacter ferrugineus Strain Cbfe23.</title>
        <authorList>
            <person name="Akbar S."/>
            <person name="Dowd S.E."/>
            <person name="Stevens D.C."/>
        </authorList>
    </citation>
    <scope>NUCLEOTIDE SEQUENCE [LARGE SCALE GENOMIC DNA]</scope>
    <source>
        <strain evidence="2 3">Cbfe23</strain>
    </source>
</reference>
<protein>
    <submittedName>
        <fullName evidence="2">Uncharacterized protein</fullName>
    </submittedName>
</protein>
<dbReference type="RefSeq" id="WP_071899484.1">
    <property type="nucleotide sequence ID" value="NZ_MPIN01000004.1"/>
</dbReference>
<accession>A0A1L9BAQ1</accession>
<keyword evidence="3" id="KW-1185">Reference proteome</keyword>
<name>A0A1L9BAQ1_9BACT</name>
<evidence type="ECO:0000313" key="2">
    <source>
        <dbReference type="EMBL" id="OJH39311.1"/>
    </source>
</evidence>
<comment type="caution">
    <text evidence="2">The sequence shown here is derived from an EMBL/GenBank/DDBJ whole genome shotgun (WGS) entry which is preliminary data.</text>
</comment>
<dbReference type="Proteomes" id="UP000182229">
    <property type="component" value="Unassembled WGS sequence"/>
</dbReference>
<organism evidence="2 3">
    <name type="scientific">Cystobacter ferrugineus</name>
    <dbReference type="NCBI Taxonomy" id="83449"/>
    <lineage>
        <taxon>Bacteria</taxon>
        <taxon>Pseudomonadati</taxon>
        <taxon>Myxococcota</taxon>
        <taxon>Myxococcia</taxon>
        <taxon>Myxococcales</taxon>
        <taxon>Cystobacterineae</taxon>
        <taxon>Archangiaceae</taxon>
        <taxon>Cystobacter</taxon>
    </lineage>
</organism>
<dbReference type="EMBL" id="MPIN01000004">
    <property type="protein sequence ID" value="OJH39311.1"/>
    <property type="molecule type" value="Genomic_DNA"/>
</dbReference>
<keyword evidence="1" id="KW-0175">Coiled coil</keyword>
<dbReference type="AlphaFoldDB" id="A0A1L9BAQ1"/>
<gene>
    <name evidence="2" type="ORF">BON30_17495</name>
</gene>
<dbReference type="OrthoDB" id="5526472at2"/>
<sequence length="191" mass="20908">MNGLIALSLSWLLGQTAPSTEPTEAQAASAVQAAQLEELRAQMELLQLQGEERTQQTQARLETLEQERAQEQEARQQAEQLRQQGLQSLARGQEWLATLDGLLEAGEDPIGPAVVSAQRELSDALASTADIGRGESARLIQSVLQRLGTLEDSVAQRNPDAARLQLFFASGELRSAWRMNLDQTRLPALEP</sequence>